<keyword evidence="1" id="KW-0472">Membrane</keyword>
<dbReference type="Gene3D" id="3.60.10.10">
    <property type="entry name" value="Endonuclease/exonuclease/phosphatase"/>
    <property type="match status" value="1"/>
</dbReference>
<dbReference type="PANTHER" id="PTHR14859:SF15">
    <property type="entry name" value="ENDONUCLEASE_EXONUCLEASE_PHOSPHATASE DOMAIN-CONTAINING PROTEIN"/>
    <property type="match status" value="1"/>
</dbReference>
<dbReference type="EMBL" id="CADCTS010000051">
    <property type="protein sequence ID" value="CAA9288585.1"/>
    <property type="molecule type" value="Genomic_DNA"/>
</dbReference>
<sequence>GLPLALAGPVLGAGLLLGAALVARPGRRLSPGAPTAAAAGVALVAGTAAALQVPGSSPASSLLVVAALLAGQLGAALLLVRAWSGRRPAGAPATRAIAVTATAAGVAGLTTIVPLLVFQLDYDLRLGFPNVLVLVATAALATVAGLLPGSGAADAAGTGPAAPWPRPLAAAALLLVLGTAVAVLSSTVDRSGEDASRATGRVVSWNLHYGVGPAGAVDLEAVARVIASHDPDVVLLQEVSRGWVQGGGADMATWLGQRLDLHVAFGAAADGRFGNVVLARAPLTDVRVQPLPFGAGPQRRSALTAGTLLGSRPTTVTSLHLQHRATGGPTRVAQVEAFLRTATEPVQVVGGDLNAVPGAPEVGLLTGAGYVSAVDAAGDPEALTAPGASPTRRIDWVLGRGVGFTDARVLTGVTLSDHLPLVVTVRP</sequence>
<feature type="domain" description="Endonuclease/exonuclease/phosphatase" evidence="2">
    <location>
        <begin position="203"/>
        <end position="418"/>
    </location>
</feature>
<feature type="transmembrane region" description="Helical" evidence="1">
    <location>
        <begin position="6"/>
        <end position="23"/>
    </location>
</feature>
<accession>A0A6J4JVL5</accession>
<gene>
    <name evidence="3" type="ORF">AVDCRST_MAG48-341</name>
</gene>
<keyword evidence="1" id="KW-1133">Transmembrane helix</keyword>
<evidence type="ECO:0000256" key="1">
    <source>
        <dbReference type="SAM" id="Phobius"/>
    </source>
</evidence>
<feature type="non-terminal residue" evidence="3">
    <location>
        <position position="1"/>
    </location>
</feature>
<organism evidence="3">
    <name type="scientific">uncultured Friedmanniella sp</name>
    <dbReference type="NCBI Taxonomy" id="335381"/>
    <lineage>
        <taxon>Bacteria</taxon>
        <taxon>Bacillati</taxon>
        <taxon>Actinomycetota</taxon>
        <taxon>Actinomycetes</taxon>
        <taxon>Propionibacteriales</taxon>
        <taxon>Nocardioidaceae</taxon>
        <taxon>Friedmanniella</taxon>
        <taxon>environmental samples</taxon>
    </lineage>
</organism>
<dbReference type="AlphaFoldDB" id="A0A6J4JVL5"/>
<reference evidence="3" key="1">
    <citation type="submission" date="2020-02" db="EMBL/GenBank/DDBJ databases">
        <authorList>
            <person name="Meier V. D."/>
        </authorList>
    </citation>
    <scope>NUCLEOTIDE SEQUENCE</scope>
    <source>
        <strain evidence="3">AVDCRST_MAG48</strain>
    </source>
</reference>
<proteinExistence type="predicted"/>
<dbReference type="GO" id="GO:0003824">
    <property type="term" value="F:catalytic activity"/>
    <property type="evidence" value="ECO:0007669"/>
    <property type="project" value="InterPro"/>
</dbReference>
<feature type="transmembrane region" description="Helical" evidence="1">
    <location>
        <begin position="168"/>
        <end position="188"/>
    </location>
</feature>
<dbReference type="InterPro" id="IPR005135">
    <property type="entry name" value="Endo/exonuclease/phosphatase"/>
</dbReference>
<dbReference type="SUPFAM" id="SSF56219">
    <property type="entry name" value="DNase I-like"/>
    <property type="match status" value="1"/>
</dbReference>
<dbReference type="InterPro" id="IPR051916">
    <property type="entry name" value="GPI-anchor_lipid_remodeler"/>
</dbReference>
<evidence type="ECO:0000313" key="3">
    <source>
        <dbReference type="EMBL" id="CAA9288585.1"/>
    </source>
</evidence>
<name>A0A6J4JVL5_9ACTN</name>
<feature type="transmembrane region" description="Helical" evidence="1">
    <location>
        <begin position="35"/>
        <end position="53"/>
    </location>
</feature>
<evidence type="ECO:0000259" key="2">
    <source>
        <dbReference type="Pfam" id="PF03372"/>
    </source>
</evidence>
<protein>
    <recommendedName>
        <fullName evidence="2">Endonuclease/exonuclease/phosphatase domain-containing protein</fullName>
    </recommendedName>
</protein>
<feature type="transmembrane region" description="Helical" evidence="1">
    <location>
        <begin position="59"/>
        <end position="84"/>
    </location>
</feature>
<dbReference type="Pfam" id="PF03372">
    <property type="entry name" value="Exo_endo_phos"/>
    <property type="match status" value="1"/>
</dbReference>
<feature type="transmembrane region" description="Helical" evidence="1">
    <location>
        <begin position="96"/>
        <end position="120"/>
    </location>
</feature>
<dbReference type="PANTHER" id="PTHR14859">
    <property type="entry name" value="CALCOFLUOR WHITE HYPERSENSITIVE PROTEIN PRECURSOR"/>
    <property type="match status" value="1"/>
</dbReference>
<feature type="transmembrane region" description="Helical" evidence="1">
    <location>
        <begin position="126"/>
        <end position="147"/>
    </location>
</feature>
<dbReference type="GO" id="GO:0006506">
    <property type="term" value="P:GPI anchor biosynthetic process"/>
    <property type="evidence" value="ECO:0007669"/>
    <property type="project" value="TreeGrafter"/>
</dbReference>
<dbReference type="InterPro" id="IPR036691">
    <property type="entry name" value="Endo/exonu/phosph_ase_sf"/>
</dbReference>
<keyword evidence="1" id="KW-0812">Transmembrane</keyword>
<dbReference type="GO" id="GO:0016020">
    <property type="term" value="C:membrane"/>
    <property type="evidence" value="ECO:0007669"/>
    <property type="project" value="GOC"/>
</dbReference>